<dbReference type="InterPro" id="IPR007899">
    <property type="entry name" value="CHAD_dom"/>
</dbReference>
<dbReference type="EMBL" id="JACHJJ010000005">
    <property type="protein sequence ID" value="MBB5962707.1"/>
    <property type="molecule type" value="Genomic_DNA"/>
</dbReference>
<evidence type="ECO:0000313" key="3">
    <source>
        <dbReference type="EMBL" id="MBB5962707.1"/>
    </source>
</evidence>
<dbReference type="RefSeq" id="WP_184940347.1">
    <property type="nucleotide sequence ID" value="NZ_BAAAWZ010000001.1"/>
</dbReference>
<dbReference type="PANTHER" id="PTHR39339:SF1">
    <property type="entry name" value="CHAD DOMAIN-CONTAINING PROTEIN"/>
    <property type="match status" value="1"/>
</dbReference>
<dbReference type="PROSITE" id="PS51707">
    <property type="entry name" value="CYTH"/>
    <property type="match status" value="1"/>
</dbReference>
<sequence length="496" mass="54176">MALEIEDKFDVPADYELPDLSDLPGCDEVTGPRSHQLVAIYFDTPDLRLAARGITLRRRRGGTDPGWHLKLPKAKGVRQEITHPLTRSIKIVPPELADLVLAFTRGAPLVAVAELDTRRSVTVLRNGAGVALAEIADDRVKGTVLGDEPHVERWREVEAELAEGDEQLLAKVGKRLRKAGASPAASASKLARLLGAAREIPRIETARTGRGSAGEVVVGYLSAQVAAVLSQDPRVRRAEKDAVHQMRVACRRLRSALKSFKAVLKDTGTLQDELKWLGCILGEARDLEVIRERFARALDDLDRDSDGELIAGPVRARLGSDLIDDEHEAYERIRQALGGERYFAVLDALDDLVAGPALTKAAAKPAATLEAVAAKSWRRVVRAYNAAQEIADPGERETATHEVRKAAKRARYTAEVLGMPKLAKRAEAVQEVLGLHQDGVVAQERLTGEAGRARRAGEDTFTYGVLTGIERARAARAYQDFPRVWKKTSKAVSKLL</sequence>
<dbReference type="AlphaFoldDB" id="A0A841D2Y4"/>
<name>A0A841D2Y4_PLAVE</name>
<feature type="domain" description="CYTH" evidence="1">
    <location>
        <begin position="2"/>
        <end position="197"/>
    </location>
</feature>
<organism evidence="3 4">
    <name type="scientific">Planomonospora venezuelensis</name>
    <dbReference type="NCBI Taxonomy" id="1999"/>
    <lineage>
        <taxon>Bacteria</taxon>
        <taxon>Bacillati</taxon>
        <taxon>Actinomycetota</taxon>
        <taxon>Actinomycetes</taxon>
        <taxon>Streptosporangiales</taxon>
        <taxon>Streptosporangiaceae</taxon>
        <taxon>Planomonospora</taxon>
    </lineage>
</organism>
<proteinExistence type="predicted"/>
<reference evidence="3 4" key="1">
    <citation type="submission" date="2020-08" db="EMBL/GenBank/DDBJ databases">
        <title>Genomic Encyclopedia of Type Strains, Phase III (KMG-III): the genomes of soil and plant-associated and newly described type strains.</title>
        <authorList>
            <person name="Whitman W."/>
        </authorList>
    </citation>
    <scope>NUCLEOTIDE SEQUENCE [LARGE SCALE GENOMIC DNA]</scope>
    <source>
        <strain evidence="3 4">CECT 3303</strain>
    </source>
</reference>
<gene>
    <name evidence="3" type="ORF">FHS22_001975</name>
</gene>
<dbReference type="Gene3D" id="1.40.20.10">
    <property type="entry name" value="CHAD domain"/>
    <property type="match status" value="1"/>
</dbReference>
<dbReference type="Pfam" id="PF05235">
    <property type="entry name" value="CHAD"/>
    <property type="match status" value="1"/>
</dbReference>
<feature type="domain" description="CHAD" evidence="2">
    <location>
        <begin position="210"/>
        <end position="490"/>
    </location>
</feature>
<evidence type="ECO:0000259" key="2">
    <source>
        <dbReference type="PROSITE" id="PS51708"/>
    </source>
</evidence>
<dbReference type="SUPFAM" id="SSF55154">
    <property type="entry name" value="CYTH-like phosphatases"/>
    <property type="match status" value="1"/>
</dbReference>
<dbReference type="PANTHER" id="PTHR39339">
    <property type="entry name" value="SLR1444 PROTEIN"/>
    <property type="match status" value="1"/>
</dbReference>
<dbReference type="CDD" id="cd07374">
    <property type="entry name" value="CYTH-like_Pase"/>
    <property type="match status" value="1"/>
</dbReference>
<protein>
    <submittedName>
        <fullName evidence="3">CHAD domain-containing protein</fullName>
    </submittedName>
</protein>
<dbReference type="SMART" id="SM01118">
    <property type="entry name" value="CYTH"/>
    <property type="match status" value="1"/>
</dbReference>
<dbReference type="Pfam" id="PF01928">
    <property type="entry name" value="CYTH"/>
    <property type="match status" value="1"/>
</dbReference>
<dbReference type="PROSITE" id="PS51708">
    <property type="entry name" value="CHAD"/>
    <property type="match status" value="1"/>
</dbReference>
<dbReference type="Proteomes" id="UP000562352">
    <property type="component" value="Unassembled WGS sequence"/>
</dbReference>
<comment type="caution">
    <text evidence="3">The sequence shown here is derived from an EMBL/GenBank/DDBJ whole genome shotgun (WGS) entry which is preliminary data.</text>
</comment>
<evidence type="ECO:0000313" key="4">
    <source>
        <dbReference type="Proteomes" id="UP000562352"/>
    </source>
</evidence>
<accession>A0A841D2Y4</accession>
<dbReference type="InterPro" id="IPR033469">
    <property type="entry name" value="CYTH-like_dom_sf"/>
</dbReference>
<keyword evidence="4" id="KW-1185">Reference proteome</keyword>
<dbReference type="InterPro" id="IPR038186">
    <property type="entry name" value="CHAD_dom_sf"/>
</dbReference>
<dbReference type="InterPro" id="IPR023577">
    <property type="entry name" value="CYTH_domain"/>
</dbReference>
<evidence type="ECO:0000259" key="1">
    <source>
        <dbReference type="PROSITE" id="PS51707"/>
    </source>
</evidence>
<dbReference type="Gene3D" id="2.40.320.10">
    <property type="entry name" value="Hypothetical Protein Pfu-838710-001"/>
    <property type="match status" value="1"/>
</dbReference>
<dbReference type="SMART" id="SM00880">
    <property type="entry name" value="CHAD"/>
    <property type="match status" value="1"/>
</dbReference>